<gene>
    <name evidence="2" type="ORF">AK812_SmicGene20851</name>
</gene>
<organism evidence="2 3">
    <name type="scientific">Symbiodinium microadriaticum</name>
    <name type="common">Dinoflagellate</name>
    <name type="synonym">Zooxanthella microadriatica</name>
    <dbReference type="NCBI Taxonomy" id="2951"/>
    <lineage>
        <taxon>Eukaryota</taxon>
        <taxon>Sar</taxon>
        <taxon>Alveolata</taxon>
        <taxon>Dinophyceae</taxon>
        <taxon>Suessiales</taxon>
        <taxon>Symbiodiniaceae</taxon>
        <taxon>Symbiodinium</taxon>
    </lineage>
</organism>
<reference evidence="2 3" key="1">
    <citation type="submission" date="2016-02" db="EMBL/GenBank/DDBJ databases">
        <title>Genome analysis of coral dinoflagellate symbionts highlights evolutionary adaptations to a symbiotic lifestyle.</title>
        <authorList>
            <person name="Aranda M."/>
            <person name="Li Y."/>
            <person name="Liew Y.J."/>
            <person name="Baumgarten S."/>
            <person name="Simakov O."/>
            <person name="Wilson M."/>
            <person name="Piel J."/>
            <person name="Ashoor H."/>
            <person name="Bougouffa S."/>
            <person name="Bajic V.B."/>
            <person name="Ryu T."/>
            <person name="Ravasi T."/>
            <person name="Bayer T."/>
            <person name="Micklem G."/>
            <person name="Kim H."/>
            <person name="Bhak J."/>
            <person name="Lajeunesse T.C."/>
            <person name="Voolstra C.R."/>
        </authorList>
    </citation>
    <scope>NUCLEOTIDE SEQUENCE [LARGE SCALE GENOMIC DNA]</scope>
    <source>
        <strain evidence="2 3">CCMP2467</strain>
    </source>
</reference>
<keyword evidence="1" id="KW-0175">Coiled coil</keyword>
<evidence type="ECO:0000256" key="1">
    <source>
        <dbReference type="SAM" id="Coils"/>
    </source>
</evidence>
<sequence>MDVQLEDYVPSFDLLEALSDALLLRASGRPGPPCLIGFWNIPWLEADDTHKVLTQVVSADFCEIVVSYAVFTEDRRGALPWKALMAIAADLSREVSGLKRSPPTPEVAAVLIIYRERLEKLYFARRSLEAEVCAPSTPPSKTPRLGSPVSARRVKSYLDLFDESGYPSPIRQGADSPQTCRYKTVSLLSLKAALAAQTSGLAVLQQRSTYSGAFSFSDREWANYQMELQQEEEDLEDALAELDKRKRRAERLPRGGGEKQKCVDKDLLCLPASAGSNGSSTGRKKYYNKRSGVNSAFKKLGLQYSGVAQWPEKKCLAELQKLGLLWKWAYTPFWRQKRGGVDVDAQGLVRAAYLVSIRVAQDSACHLMGRRPCTADVYFGLIRHALAFCQMKKNVKQQFAAGIVEWDGTRLTGTRKKEAGTKEHSGRFLVGAHRSSSSSAVFFPLPNRETKVSAPGPPETYAEVVPIIKSKMVKHKHLAASDSGTAFQKTWKEMGLQAAPARHGSAEYTPVVKLSKANLASHVLQNVTAKKRTSQTKRTVRMQSFDKQCKILVRLAKHTSQRKQLVLACVL</sequence>
<evidence type="ECO:0000313" key="3">
    <source>
        <dbReference type="Proteomes" id="UP000186817"/>
    </source>
</evidence>
<dbReference type="Proteomes" id="UP000186817">
    <property type="component" value="Unassembled WGS sequence"/>
</dbReference>
<name>A0A1Q9DNV4_SYMMI</name>
<dbReference type="OrthoDB" id="418228at2759"/>
<accession>A0A1Q9DNV4</accession>
<proteinExistence type="predicted"/>
<comment type="caution">
    <text evidence="2">The sequence shown here is derived from an EMBL/GenBank/DDBJ whole genome shotgun (WGS) entry which is preliminary data.</text>
</comment>
<protein>
    <submittedName>
        <fullName evidence="2">Uncharacterized protein</fullName>
    </submittedName>
</protein>
<feature type="coiled-coil region" evidence="1">
    <location>
        <begin position="221"/>
        <end position="252"/>
    </location>
</feature>
<dbReference type="EMBL" id="LSRX01000453">
    <property type="protein sequence ID" value="OLP96848.1"/>
    <property type="molecule type" value="Genomic_DNA"/>
</dbReference>
<evidence type="ECO:0000313" key="2">
    <source>
        <dbReference type="EMBL" id="OLP96848.1"/>
    </source>
</evidence>
<keyword evidence="3" id="KW-1185">Reference proteome</keyword>
<dbReference type="AlphaFoldDB" id="A0A1Q9DNV4"/>